<keyword evidence="1" id="KW-0472">Membrane</keyword>
<dbReference type="Proteomes" id="UP000464954">
    <property type="component" value="Chromosome"/>
</dbReference>
<feature type="transmembrane region" description="Helical" evidence="1">
    <location>
        <begin position="12"/>
        <end position="29"/>
    </location>
</feature>
<keyword evidence="3" id="KW-1185">Reference proteome</keyword>
<evidence type="ECO:0000256" key="1">
    <source>
        <dbReference type="SAM" id="Phobius"/>
    </source>
</evidence>
<feature type="transmembrane region" description="Helical" evidence="1">
    <location>
        <begin position="49"/>
        <end position="67"/>
    </location>
</feature>
<dbReference type="KEGG" id="taer:GT409_14385"/>
<keyword evidence="1" id="KW-1133">Transmembrane helix</keyword>
<reference evidence="2 3" key="1">
    <citation type="submission" date="2020-01" db="EMBL/GenBank/DDBJ databases">
        <title>Ponticoccus aerotolerans gen. nov., sp. nov., an anaerobic bacterium and proposal of Ponticoccusceae fam. nov., Ponticoccusles ord. nov. and Ponticoccuse classis nov. in the phylum Kiritimatiellaeota.</title>
        <authorList>
            <person name="Zhou L.Y."/>
            <person name="Du Z.J."/>
        </authorList>
    </citation>
    <scope>NUCLEOTIDE SEQUENCE [LARGE SCALE GENOMIC DNA]</scope>
    <source>
        <strain evidence="2 3">S-5007</strain>
    </source>
</reference>
<sequence length="144" mass="16187">MKHRAAGCFRKLKATIHISYVIVLGLMWADECFDLPYLLKIGPQTPPNYAESLLESAAVIVIWFITIRTCKGFLTKIKVLEGLLPICSACKKIGSNGQWHEIDAYISEESEADFTHSLCPDCLRKLYPEIADSVLKQLNKNNNS</sequence>
<dbReference type="RefSeq" id="WP_160629751.1">
    <property type="nucleotide sequence ID" value="NZ_CP047593.1"/>
</dbReference>
<accession>A0A6P1M9J6</accession>
<evidence type="ECO:0000313" key="2">
    <source>
        <dbReference type="EMBL" id="QHI70577.1"/>
    </source>
</evidence>
<dbReference type="AlphaFoldDB" id="A0A6P1M9J6"/>
<proteinExistence type="predicted"/>
<gene>
    <name evidence="2" type="ORF">GT409_14385</name>
</gene>
<protein>
    <submittedName>
        <fullName evidence="2">Uncharacterized protein</fullName>
    </submittedName>
</protein>
<dbReference type="EMBL" id="CP047593">
    <property type="protein sequence ID" value="QHI70577.1"/>
    <property type="molecule type" value="Genomic_DNA"/>
</dbReference>
<evidence type="ECO:0000313" key="3">
    <source>
        <dbReference type="Proteomes" id="UP000464954"/>
    </source>
</evidence>
<name>A0A6P1M9J6_9BACT</name>
<keyword evidence="1" id="KW-0812">Transmembrane</keyword>
<organism evidence="2 3">
    <name type="scientific">Tichowtungia aerotolerans</name>
    <dbReference type="NCBI Taxonomy" id="2697043"/>
    <lineage>
        <taxon>Bacteria</taxon>
        <taxon>Pseudomonadati</taxon>
        <taxon>Kiritimatiellota</taxon>
        <taxon>Tichowtungiia</taxon>
        <taxon>Tichowtungiales</taxon>
        <taxon>Tichowtungiaceae</taxon>
        <taxon>Tichowtungia</taxon>
    </lineage>
</organism>